<feature type="signal peptide" evidence="2">
    <location>
        <begin position="1"/>
        <end position="22"/>
    </location>
</feature>
<feature type="chain" id="PRO_5018193675" evidence="2">
    <location>
        <begin position="23"/>
        <end position="53"/>
    </location>
</feature>
<dbReference type="Proteomes" id="UP000272336">
    <property type="component" value="Unassembled WGS sequence"/>
</dbReference>
<evidence type="ECO:0000256" key="2">
    <source>
        <dbReference type="SAM" id="SignalP"/>
    </source>
</evidence>
<proteinExistence type="predicted"/>
<feature type="region of interest" description="Disordered" evidence="1">
    <location>
        <begin position="26"/>
        <end position="53"/>
    </location>
</feature>
<organism evidence="3 4">
    <name type="scientific">Escherichia coli</name>
    <dbReference type="NCBI Taxonomy" id="562"/>
    <lineage>
        <taxon>Bacteria</taxon>
        <taxon>Pseudomonadati</taxon>
        <taxon>Pseudomonadota</taxon>
        <taxon>Gammaproteobacteria</taxon>
        <taxon>Enterobacterales</taxon>
        <taxon>Enterobacteriaceae</taxon>
        <taxon>Escherichia</taxon>
    </lineage>
</organism>
<protein>
    <submittedName>
        <fullName evidence="3">Transmembrane anchored protein</fullName>
    </submittedName>
</protein>
<keyword evidence="3" id="KW-0812">Transmembrane</keyword>
<accession>A0A3K0W6I1</accession>
<dbReference type="EMBL" id="RNLZ01000014">
    <property type="protein sequence ID" value="MGE13855.1"/>
    <property type="molecule type" value="Genomic_DNA"/>
</dbReference>
<reference evidence="3 4" key="1">
    <citation type="submission" date="2018-10" db="EMBL/GenBank/DDBJ databases">
        <authorList>
            <consortium name="NARMS: The National Antimicrobial Resistance Monitoring System"/>
        </authorList>
    </citation>
    <scope>NUCLEOTIDE SEQUENCE [LARGE SCALE GENOMIC DNA]</scope>
    <source>
        <strain evidence="3 4">CVM N17EC0060</strain>
    </source>
</reference>
<keyword evidence="2" id="KW-0732">Signal</keyword>
<keyword evidence="3" id="KW-0472">Membrane</keyword>
<sequence length="53" mass="5351">MKKAFAALFVLLSLVASTQAFAGHCQHDSDTAADGSRCGGRSADSRPGGGGIR</sequence>
<name>A0A3K0W6I1_ECOLX</name>
<evidence type="ECO:0000313" key="3">
    <source>
        <dbReference type="EMBL" id="MGE13855.1"/>
    </source>
</evidence>
<evidence type="ECO:0000313" key="4">
    <source>
        <dbReference type="Proteomes" id="UP000272336"/>
    </source>
</evidence>
<evidence type="ECO:0000256" key="1">
    <source>
        <dbReference type="SAM" id="MobiDB-lite"/>
    </source>
</evidence>
<gene>
    <name evidence="3" type="ORF">D9D43_09690</name>
</gene>
<dbReference type="AlphaFoldDB" id="A0A3K0W6I1"/>
<comment type="caution">
    <text evidence="3">The sequence shown here is derived from an EMBL/GenBank/DDBJ whole genome shotgun (WGS) entry which is preliminary data.</text>
</comment>